<dbReference type="Pfam" id="PF05625">
    <property type="entry name" value="PAXNEB"/>
    <property type="match status" value="1"/>
</dbReference>
<keyword evidence="11" id="KW-1185">Reference proteome</keyword>
<evidence type="ECO:0000256" key="7">
    <source>
        <dbReference type="ARBA" id="ARBA00022694"/>
    </source>
</evidence>
<dbReference type="GO" id="GO:0033588">
    <property type="term" value="C:elongator holoenzyme complex"/>
    <property type="evidence" value="ECO:0007669"/>
    <property type="project" value="InterPro"/>
</dbReference>
<dbReference type="CDD" id="cd19494">
    <property type="entry name" value="Elp4"/>
    <property type="match status" value="1"/>
</dbReference>
<comment type="similarity">
    <text evidence="4">Belongs to the ELP4 family.</text>
</comment>
<dbReference type="GO" id="GO:0005737">
    <property type="term" value="C:cytoplasm"/>
    <property type="evidence" value="ECO:0007669"/>
    <property type="project" value="UniProtKB-SubCell"/>
</dbReference>
<reference evidence="10 11" key="1">
    <citation type="journal article" date="2018" name="PLoS Genet.">
        <title>Repeat elements organise 3D genome structure and mediate transcription in the filamentous fungus Epichloe festucae.</title>
        <authorList>
            <person name="Winter D.J."/>
            <person name="Ganley A.R.D."/>
            <person name="Young C.A."/>
            <person name="Liachko I."/>
            <person name="Schardl C.L."/>
            <person name="Dupont P.Y."/>
            <person name="Berry D."/>
            <person name="Ram A."/>
            <person name="Scott B."/>
            <person name="Cox M.P."/>
        </authorList>
    </citation>
    <scope>NUCLEOTIDE SEQUENCE [LARGE SCALE GENOMIC DNA]</scope>
    <source>
        <strain evidence="10 11">Fl1</strain>
    </source>
</reference>
<keyword evidence="8" id="KW-0539">Nucleus</keyword>
<dbReference type="InterPro" id="IPR008728">
    <property type="entry name" value="Elongator_complex_protein_4"/>
</dbReference>
<protein>
    <recommendedName>
        <fullName evidence="5">Elongator complex protein 4</fullName>
    </recommendedName>
</protein>
<proteinExistence type="inferred from homology"/>
<dbReference type="EMBL" id="CP031388">
    <property type="protein sequence ID" value="QPH04555.1"/>
    <property type="molecule type" value="Genomic_DNA"/>
</dbReference>
<dbReference type="Proteomes" id="UP000594364">
    <property type="component" value="Chromosome 4"/>
</dbReference>
<comment type="pathway">
    <text evidence="3">tRNA modification; 5-methoxycarbonylmethyl-2-thiouridine-tRNA biosynthesis.</text>
</comment>
<comment type="subcellular location">
    <subcellularLocation>
        <location evidence="2">Cytoplasm</location>
    </subcellularLocation>
    <subcellularLocation>
        <location evidence="1">Nucleus</location>
    </subcellularLocation>
</comment>
<dbReference type="GO" id="GO:0008023">
    <property type="term" value="C:transcription elongation factor complex"/>
    <property type="evidence" value="ECO:0007669"/>
    <property type="project" value="TreeGrafter"/>
</dbReference>
<evidence type="ECO:0000256" key="3">
    <source>
        <dbReference type="ARBA" id="ARBA00005043"/>
    </source>
</evidence>
<evidence type="ECO:0000313" key="10">
    <source>
        <dbReference type="EMBL" id="QPH04555.1"/>
    </source>
</evidence>
<gene>
    <name evidence="10" type="ORF">C2857_001660</name>
</gene>
<evidence type="ECO:0000313" key="11">
    <source>
        <dbReference type="Proteomes" id="UP000594364"/>
    </source>
</evidence>
<evidence type="ECO:0000256" key="5">
    <source>
        <dbReference type="ARBA" id="ARBA00020265"/>
    </source>
</evidence>
<evidence type="ECO:0000256" key="9">
    <source>
        <dbReference type="SAM" id="MobiDB-lite"/>
    </source>
</evidence>
<accession>A0A7S9PWF3</accession>
<evidence type="ECO:0000256" key="2">
    <source>
        <dbReference type="ARBA" id="ARBA00004496"/>
    </source>
</evidence>
<evidence type="ECO:0000256" key="8">
    <source>
        <dbReference type="ARBA" id="ARBA00023242"/>
    </source>
</evidence>
<dbReference type="Gene3D" id="3.40.50.300">
    <property type="entry name" value="P-loop containing nucleotide triphosphate hydrolases"/>
    <property type="match status" value="1"/>
</dbReference>
<dbReference type="OrthoDB" id="289162at2759"/>
<dbReference type="AlphaFoldDB" id="A0A7S9PWF3"/>
<dbReference type="PANTHER" id="PTHR12896">
    <property type="entry name" value="PAX6 NEIGHBOR PROTEIN PAXNEB"/>
    <property type="match status" value="1"/>
</dbReference>
<dbReference type="UniPathway" id="UPA00988"/>
<evidence type="ECO:0000256" key="1">
    <source>
        <dbReference type="ARBA" id="ARBA00004123"/>
    </source>
</evidence>
<keyword evidence="7" id="KW-0819">tRNA processing</keyword>
<name>A0A7S9PWF3_EPIFF</name>
<evidence type="ECO:0000256" key="4">
    <source>
        <dbReference type="ARBA" id="ARBA00007573"/>
    </source>
</evidence>
<organism evidence="10 11">
    <name type="scientific">Epichloe festucae (strain Fl1)</name>
    <dbReference type="NCBI Taxonomy" id="877507"/>
    <lineage>
        <taxon>Eukaryota</taxon>
        <taxon>Fungi</taxon>
        <taxon>Dikarya</taxon>
        <taxon>Ascomycota</taxon>
        <taxon>Pezizomycotina</taxon>
        <taxon>Sordariomycetes</taxon>
        <taxon>Hypocreomycetidae</taxon>
        <taxon>Hypocreales</taxon>
        <taxon>Clavicipitaceae</taxon>
        <taxon>Epichloe</taxon>
    </lineage>
</organism>
<dbReference type="GO" id="GO:0002098">
    <property type="term" value="P:tRNA wobble uridine modification"/>
    <property type="evidence" value="ECO:0007669"/>
    <property type="project" value="InterPro"/>
</dbReference>
<feature type="region of interest" description="Disordered" evidence="9">
    <location>
        <begin position="1"/>
        <end position="41"/>
    </location>
</feature>
<dbReference type="InterPro" id="IPR027417">
    <property type="entry name" value="P-loop_NTPase"/>
</dbReference>
<dbReference type="PANTHER" id="PTHR12896:SF1">
    <property type="entry name" value="ELONGATOR COMPLEX PROTEIN 4"/>
    <property type="match status" value="1"/>
</dbReference>
<sequence length="367" mass="40221">MSFRRRNTLIRASGASPSSRPDREFLPGTRPSPLDGRLTTSSGTASFDQLLAGHSGLPMGSSLLIEESGTTDFGGVILRYFAGEGLVQGHDVHVLGFGDTWRRELPGLKEVKDQTNDQTSSDTDRMKIAWRYESLGNQAPVHGQQLSGDHSAFCHSFDLSKRLDARSIRGSLLTYPLPETSKRQSPHIFSEFLLGLRTKLKSSSSTVHRVIVPSLLSPTLYPAGGCKPQDVLQFLHCLRSLLRQFPTRVIVLVTVPTSLYPRTKGLCKWIELLSDGVVELVPLPKSACAAETADKESSKAQGLVRVHAMPVFHEKGGGLEGCWKREDMSFRLSASNGILITPFSLPPVGLEEHSAPPPRPKTQDLEF</sequence>
<evidence type="ECO:0000256" key="6">
    <source>
        <dbReference type="ARBA" id="ARBA00022490"/>
    </source>
</evidence>
<keyword evidence="6" id="KW-0963">Cytoplasm</keyword>